<dbReference type="GO" id="GO:0004301">
    <property type="term" value="F:epoxide hydrolase activity"/>
    <property type="evidence" value="ECO:0007669"/>
    <property type="project" value="UniProtKB-ARBA"/>
</dbReference>
<dbReference type="Gene3D" id="3.40.50.1820">
    <property type="entry name" value="alpha/beta hydrolase"/>
    <property type="match status" value="1"/>
</dbReference>
<evidence type="ECO:0000259" key="1">
    <source>
        <dbReference type="Pfam" id="PF00561"/>
    </source>
</evidence>
<sequence>MTSLTQNFMVSSGITYEYIYHPPKTNDTTIFLFLHGFPSSLQTPNLLGYGKTYSPSDFQEYKTKQMILHLVALLSHLMIDRPIIVVGHDLGMLPASRFALYQPKRIHALILLSIAYNPPGLFNIDQTIDAIKQAAGYDALGYWKFLGSDPDAAYLIEKNANGFLDLLFPPVNDAPTLWHALGILILFELQKQYVPQLTIIKMNSTHWIMEEKPREINEAIEQWIMTLI</sequence>
<protein>
    <recommendedName>
        <fullName evidence="1">AB hydrolase-1 domain-containing protein</fullName>
    </recommendedName>
</protein>
<dbReference type="AlphaFoldDB" id="A0A820LCM7"/>
<reference evidence="2" key="1">
    <citation type="submission" date="2021-02" db="EMBL/GenBank/DDBJ databases">
        <authorList>
            <person name="Nowell W R."/>
        </authorList>
    </citation>
    <scope>NUCLEOTIDE SEQUENCE</scope>
</reference>
<dbReference type="Pfam" id="PF00561">
    <property type="entry name" value="Abhydrolase_1"/>
    <property type="match status" value="1"/>
</dbReference>
<evidence type="ECO:0000313" key="2">
    <source>
        <dbReference type="EMBL" id="CAF4351681.1"/>
    </source>
</evidence>
<dbReference type="PANTHER" id="PTHR43329">
    <property type="entry name" value="EPOXIDE HYDROLASE"/>
    <property type="match status" value="1"/>
</dbReference>
<proteinExistence type="predicted"/>
<feature type="domain" description="AB hydrolase-1" evidence="1">
    <location>
        <begin position="43"/>
        <end position="119"/>
    </location>
</feature>
<organism evidence="2 3">
    <name type="scientific">Rotaria socialis</name>
    <dbReference type="NCBI Taxonomy" id="392032"/>
    <lineage>
        <taxon>Eukaryota</taxon>
        <taxon>Metazoa</taxon>
        <taxon>Spiralia</taxon>
        <taxon>Gnathifera</taxon>
        <taxon>Rotifera</taxon>
        <taxon>Eurotatoria</taxon>
        <taxon>Bdelloidea</taxon>
        <taxon>Philodinida</taxon>
        <taxon>Philodinidae</taxon>
        <taxon>Rotaria</taxon>
    </lineage>
</organism>
<evidence type="ECO:0000313" key="3">
    <source>
        <dbReference type="Proteomes" id="UP000663873"/>
    </source>
</evidence>
<accession>A0A820LCM7</accession>
<dbReference type="InterPro" id="IPR000073">
    <property type="entry name" value="AB_hydrolase_1"/>
</dbReference>
<comment type="caution">
    <text evidence="2">The sequence shown here is derived from an EMBL/GenBank/DDBJ whole genome shotgun (WGS) entry which is preliminary data.</text>
</comment>
<name>A0A820LCM7_9BILA</name>
<gene>
    <name evidence="2" type="ORF">UJA718_LOCUS15835</name>
</gene>
<keyword evidence="3" id="KW-1185">Reference proteome</keyword>
<dbReference type="EMBL" id="CAJOBP010002380">
    <property type="protein sequence ID" value="CAF4351681.1"/>
    <property type="molecule type" value="Genomic_DNA"/>
</dbReference>
<dbReference type="Proteomes" id="UP000663873">
    <property type="component" value="Unassembled WGS sequence"/>
</dbReference>
<dbReference type="InterPro" id="IPR029058">
    <property type="entry name" value="AB_hydrolase_fold"/>
</dbReference>
<dbReference type="SUPFAM" id="SSF53474">
    <property type="entry name" value="alpha/beta-Hydrolases"/>
    <property type="match status" value="1"/>
</dbReference>